<evidence type="ECO:0000256" key="1">
    <source>
        <dbReference type="SAM" id="Phobius"/>
    </source>
</evidence>
<keyword evidence="1" id="KW-0812">Transmembrane</keyword>
<organism evidence="2 3">
    <name type="scientific">Saitoella complicata (strain BCRC 22490 / CBS 7301 / JCM 7358 / NBRC 10748 / NRRL Y-17804)</name>
    <dbReference type="NCBI Taxonomy" id="698492"/>
    <lineage>
        <taxon>Eukaryota</taxon>
        <taxon>Fungi</taxon>
        <taxon>Dikarya</taxon>
        <taxon>Ascomycota</taxon>
        <taxon>Taphrinomycotina</taxon>
        <taxon>Taphrinomycotina incertae sedis</taxon>
        <taxon>Saitoella</taxon>
    </lineage>
</organism>
<reference evidence="2 3" key="1">
    <citation type="journal article" date="2011" name="J. Gen. Appl. Microbiol.">
        <title>Draft genome sequencing of the enigmatic yeast Saitoella complicata.</title>
        <authorList>
            <person name="Nishida H."/>
            <person name="Hamamoto M."/>
            <person name="Sugiyama J."/>
        </authorList>
    </citation>
    <scope>NUCLEOTIDE SEQUENCE [LARGE SCALE GENOMIC DNA]</scope>
    <source>
        <strain evidence="2 3">NRRL Y-17804</strain>
    </source>
</reference>
<evidence type="ECO:0000313" key="3">
    <source>
        <dbReference type="Proteomes" id="UP000033140"/>
    </source>
</evidence>
<dbReference type="InterPro" id="IPR021047">
    <property type="entry name" value="Mannosyltransferase_CMT1"/>
</dbReference>
<dbReference type="PANTHER" id="PTHR34144:SF5">
    <property type="entry name" value="ALPHA-1,3-MANNOSYLTRANSFERASE CMT1"/>
    <property type="match status" value="1"/>
</dbReference>
<dbReference type="AlphaFoldDB" id="A0A0E9NNX8"/>
<evidence type="ECO:0008006" key="4">
    <source>
        <dbReference type="Google" id="ProtNLM"/>
    </source>
</evidence>
<dbReference type="EMBL" id="BACD03000041">
    <property type="protein sequence ID" value="GAO51135.1"/>
    <property type="molecule type" value="Genomic_DNA"/>
</dbReference>
<evidence type="ECO:0000313" key="2">
    <source>
        <dbReference type="EMBL" id="GAO51135.1"/>
    </source>
</evidence>
<proteinExistence type="predicted"/>
<dbReference type="OMA" id="QWRFRER"/>
<dbReference type="Proteomes" id="UP000033140">
    <property type="component" value="Unassembled WGS sequence"/>
</dbReference>
<keyword evidence="1" id="KW-1133">Transmembrane helix</keyword>
<reference evidence="2 3" key="2">
    <citation type="journal article" date="2014" name="J. Gen. Appl. Microbiol.">
        <title>The early diverging ascomycetous budding yeast Saitoella complicata has three histone deacetylases belonging to the Clr6, Hos2, and Rpd3 lineages.</title>
        <authorList>
            <person name="Nishida H."/>
            <person name="Matsumoto T."/>
            <person name="Kondo S."/>
            <person name="Hamamoto M."/>
            <person name="Yoshikawa H."/>
        </authorList>
    </citation>
    <scope>NUCLEOTIDE SEQUENCE [LARGE SCALE GENOMIC DNA]</scope>
    <source>
        <strain evidence="2 3">NRRL Y-17804</strain>
    </source>
</reference>
<protein>
    <recommendedName>
        <fullName evidence="4">Alpha-1,3-mannosyltransferase CMT1</fullName>
    </recommendedName>
</protein>
<dbReference type="PANTHER" id="PTHR34144">
    <property type="entry name" value="CHROMOSOME 8, WHOLE GENOME SHOTGUN SEQUENCE"/>
    <property type="match status" value="1"/>
</dbReference>
<keyword evidence="3" id="KW-1185">Reference proteome</keyword>
<keyword evidence="1" id="KW-0472">Membrane</keyword>
<dbReference type="Pfam" id="PF11735">
    <property type="entry name" value="CAP59_mtransfer"/>
    <property type="match status" value="1"/>
</dbReference>
<reference evidence="2 3" key="3">
    <citation type="journal article" date="2015" name="Genome Announc.">
        <title>Draft Genome Sequence of the Archiascomycetous Yeast Saitoella complicata.</title>
        <authorList>
            <person name="Yamauchi K."/>
            <person name="Kondo S."/>
            <person name="Hamamoto M."/>
            <person name="Takahashi Y."/>
            <person name="Ogura Y."/>
            <person name="Hayashi T."/>
            <person name="Nishida H."/>
        </authorList>
    </citation>
    <scope>NUCLEOTIDE SEQUENCE [LARGE SCALE GENOMIC DNA]</scope>
    <source>
        <strain evidence="2 3">NRRL Y-17804</strain>
    </source>
</reference>
<gene>
    <name evidence="2" type="ORF">G7K_5246-t1</name>
</gene>
<feature type="transmembrane region" description="Helical" evidence="1">
    <location>
        <begin position="33"/>
        <end position="61"/>
    </location>
</feature>
<name>A0A0E9NNX8_SAICN</name>
<accession>A0A0E9NNX8</accession>
<sequence>MCRVSTCLSEEREGSTHFPGHVGSNKSAKEPGLVAVVALAAMTTIHLQLFIVITCMLFTFVRSEALKDEAIPHDEHKLLDRYKLHDAVTAGLKPFAQWPHHGGLLVPKCDRLFVTKDRYMDVPIKGKRFFLAMNAYNNGRVLPTIFREMIDLVAILTNRGADSVFVSIVENGSEDEGPAMLAAFRGLLDDFEIPNLIITDSTPTDWFNVNRIVQLAAHRNKALEPMYNAEKSYDRVIFYNDVFHCSEEVMELLYQLETQGADMVCPLDWWEERKAVSTPYPLIWDMWVMRTMQGQMCYPMWERYSFSKDPDLLFRDDPITQWRFRERRPFQVFSCWNGLVVMDAAPFYEHDGVDPVRFRAGNVSAGECQASECELVCRDFWSHGFGKIAVIPRVGVWYDLQPYLDMRSLPVERIEDTGVFPHELPIANKLKEEGGHPLWDGREWFGKPFPPKDVEKIWWMKKPPQTSWCLPHQGGVGGKDWDTWRNAYLDEMVELDHLR</sequence>
<comment type="caution">
    <text evidence="2">The sequence shown here is derived from an EMBL/GenBank/DDBJ whole genome shotgun (WGS) entry which is preliminary data.</text>
</comment>